<evidence type="ECO:0000313" key="1">
    <source>
        <dbReference type="EMBL" id="VVC04784.1"/>
    </source>
</evidence>
<comment type="caution">
    <text evidence="1">The sequence shown here is derived from an EMBL/GenBank/DDBJ whole genome shotgun (WGS) entry which is preliminary data.</text>
</comment>
<reference evidence="1 2" key="1">
    <citation type="submission" date="2019-08" db="EMBL/GenBank/DDBJ databases">
        <authorList>
            <person name="Vazquez-Campos X."/>
        </authorList>
    </citation>
    <scope>NUCLEOTIDE SEQUENCE [LARGE SCALE GENOMIC DNA]</scope>
    <source>
        <strain evidence="1">LFW-283_2</strain>
    </source>
</reference>
<proteinExistence type="predicted"/>
<dbReference type="Proteomes" id="UP000789941">
    <property type="component" value="Unassembled WGS sequence"/>
</dbReference>
<accession>A0A5E4LS19</accession>
<evidence type="ECO:0000313" key="2">
    <source>
        <dbReference type="Proteomes" id="UP000789941"/>
    </source>
</evidence>
<protein>
    <recommendedName>
        <fullName evidence="3">HEAT repeats</fullName>
    </recommendedName>
</protein>
<dbReference type="AlphaFoldDB" id="A0A5E4LS19"/>
<organism evidence="1 2">
    <name type="scientific">Candidatus Bilamarchaeum dharawalense</name>
    <dbReference type="NCBI Taxonomy" id="2885759"/>
    <lineage>
        <taxon>Archaea</taxon>
        <taxon>Candidatus Micrarchaeota</taxon>
        <taxon>Candidatus Micrarchaeia</taxon>
        <taxon>Candidatus Anstonellales</taxon>
        <taxon>Candidatus Bilamarchaeaceae</taxon>
        <taxon>Candidatus Bilamarchaeum</taxon>
    </lineage>
</organism>
<dbReference type="EMBL" id="CABMJJ010000011">
    <property type="protein sequence ID" value="VVC04784.1"/>
    <property type="molecule type" value="Genomic_DNA"/>
</dbReference>
<name>A0A5E4LS19_9ARCH</name>
<sequence length="205" mass="23085">MSARQPGPCDHTSPRIIHITAARRIGRSERPEIEPPMLVKPLVARIPEKDRAIIAEAEVRLDMRTGDLDMVVLRKCNFVFEHAKEAFANSARRSRVVRNFVTIVQDYGEPEGVPLLQKALEKYGTSRPVRFAISTAISRIGDESCLDLLLNLVRMDVMFPKPHLDSLLQFAQSYPTTVPAILANLNEFTSHPDFRNALGQVREIS</sequence>
<evidence type="ECO:0008006" key="3">
    <source>
        <dbReference type="Google" id="ProtNLM"/>
    </source>
</evidence>
<gene>
    <name evidence="1" type="ORF">LFW2832_01111</name>
</gene>